<protein>
    <recommendedName>
        <fullName evidence="3">PGG domain-containing protein</fullName>
    </recommendedName>
</protein>
<accession>A0A438F403</accession>
<dbReference type="SUPFAM" id="SSF48403">
    <property type="entry name" value="Ankyrin repeat"/>
    <property type="match status" value="1"/>
</dbReference>
<feature type="transmembrane region" description="Helical" evidence="2">
    <location>
        <begin position="740"/>
        <end position="766"/>
    </location>
</feature>
<dbReference type="Proteomes" id="UP000288805">
    <property type="component" value="Unassembled WGS sequence"/>
</dbReference>
<dbReference type="InterPro" id="IPR036770">
    <property type="entry name" value="Ankyrin_rpt-contain_sf"/>
</dbReference>
<dbReference type="Gene3D" id="1.25.40.20">
    <property type="entry name" value="Ankyrin repeat-containing domain"/>
    <property type="match status" value="3"/>
</dbReference>
<dbReference type="EMBL" id="QGNW01001125">
    <property type="protein sequence ID" value="RVW54747.1"/>
    <property type="molecule type" value="Genomic_DNA"/>
</dbReference>
<feature type="compositionally biased region" description="Basic and acidic residues" evidence="1">
    <location>
        <begin position="329"/>
        <end position="341"/>
    </location>
</feature>
<dbReference type="Pfam" id="PF13962">
    <property type="entry name" value="PGG"/>
    <property type="match status" value="1"/>
</dbReference>
<dbReference type="SMART" id="SM00248">
    <property type="entry name" value="ANK"/>
    <property type="match status" value="5"/>
</dbReference>
<proteinExistence type="predicted"/>
<dbReference type="InterPro" id="IPR002110">
    <property type="entry name" value="Ankyrin_rpt"/>
</dbReference>
<gene>
    <name evidence="4" type="ORF">CK203_071947</name>
</gene>
<evidence type="ECO:0000313" key="5">
    <source>
        <dbReference type="Proteomes" id="UP000288805"/>
    </source>
</evidence>
<evidence type="ECO:0000256" key="1">
    <source>
        <dbReference type="SAM" id="MobiDB-lite"/>
    </source>
</evidence>
<keyword evidence="2" id="KW-0812">Transmembrane</keyword>
<keyword evidence="2" id="KW-0472">Membrane</keyword>
<dbReference type="PANTHER" id="PTHR24177:SF103">
    <property type="entry name" value="PGG DOMAIN-CONTAINING PROTEIN"/>
    <property type="match status" value="1"/>
</dbReference>
<feature type="region of interest" description="Disordered" evidence="1">
    <location>
        <begin position="303"/>
        <end position="345"/>
    </location>
</feature>
<organism evidence="4 5">
    <name type="scientific">Vitis vinifera</name>
    <name type="common">Grape</name>
    <dbReference type="NCBI Taxonomy" id="29760"/>
    <lineage>
        <taxon>Eukaryota</taxon>
        <taxon>Viridiplantae</taxon>
        <taxon>Streptophyta</taxon>
        <taxon>Embryophyta</taxon>
        <taxon>Tracheophyta</taxon>
        <taxon>Spermatophyta</taxon>
        <taxon>Magnoliopsida</taxon>
        <taxon>eudicotyledons</taxon>
        <taxon>Gunneridae</taxon>
        <taxon>Pentapetalae</taxon>
        <taxon>rosids</taxon>
        <taxon>Vitales</taxon>
        <taxon>Vitaceae</taxon>
        <taxon>Viteae</taxon>
        <taxon>Vitis</taxon>
    </lineage>
</organism>
<feature type="transmembrane region" description="Helical" evidence="2">
    <location>
        <begin position="778"/>
        <end position="803"/>
    </location>
</feature>
<comment type="caution">
    <text evidence="4">The sequence shown here is derived from an EMBL/GenBank/DDBJ whole genome shotgun (WGS) entry which is preliminary data.</text>
</comment>
<dbReference type="PANTHER" id="PTHR24177">
    <property type="entry name" value="CASKIN"/>
    <property type="match status" value="1"/>
</dbReference>
<dbReference type="AlphaFoldDB" id="A0A438F403"/>
<feature type="compositionally biased region" description="Polar residues" evidence="1">
    <location>
        <begin position="317"/>
        <end position="327"/>
    </location>
</feature>
<evidence type="ECO:0000256" key="2">
    <source>
        <dbReference type="SAM" id="Phobius"/>
    </source>
</evidence>
<feature type="compositionally biased region" description="Basic and acidic residues" evidence="1">
    <location>
        <begin position="303"/>
        <end position="313"/>
    </location>
</feature>
<feature type="domain" description="PGG" evidence="3">
    <location>
        <begin position="696"/>
        <end position="788"/>
    </location>
</feature>
<reference evidence="4 5" key="1">
    <citation type="journal article" date="2018" name="PLoS Genet.">
        <title>Population sequencing reveals clonal diversity and ancestral inbreeding in the grapevine cultivar Chardonnay.</title>
        <authorList>
            <person name="Roach M.J."/>
            <person name="Johnson D.L."/>
            <person name="Bohlmann J."/>
            <person name="van Vuuren H.J."/>
            <person name="Jones S.J."/>
            <person name="Pretorius I.S."/>
            <person name="Schmidt S.A."/>
            <person name="Borneman A.R."/>
        </authorList>
    </citation>
    <scope>NUCLEOTIDE SEQUENCE [LARGE SCALE GENOMIC DNA]</scope>
    <source>
        <strain evidence="5">cv. Chardonnay</strain>
        <tissue evidence="4">Leaf</tissue>
    </source>
</reference>
<dbReference type="InterPro" id="IPR026961">
    <property type="entry name" value="PGG_dom"/>
</dbReference>
<name>A0A438F403_VITVI</name>
<evidence type="ECO:0000313" key="4">
    <source>
        <dbReference type="EMBL" id="RVW54747.1"/>
    </source>
</evidence>
<dbReference type="Pfam" id="PF12796">
    <property type="entry name" value="Ank_2"/>
    <property type="match status" value="1"/>
</dbReference>
<evidence type="ECO:0000259" key="3">
    <source>
        <dbReference type="Pfam" id="PF13962"/>
    </source>
</evidence>
<keyword evidence="2" id="KW-1133">Transmembrane helix</keyword>
<sequence>MLHFGMVSPLTLVPDLEQENTGSTKNDEVRRNLFDCAMQGKWDEAMKLYKQHLWLRSEKITKDGDTALHIAVRDRQEWVVGEMVNLVTTPEQNEGVLRSQNDKKNTPLHLAASIGNVSMCECFTKEHNDLVGICNEDGENPLFLAARYGKIKAFNCLLPKALELSVASKTDHIHCRNKKGETILHCAIHEGHFKLAFLIIERYEDLCNKYDEKGVSPLHLLANQPTAFRSGTYLGLIDKIIYHCIFVLPPGFGNAEKSNDPAERQTLVKLLPVLWNNIKGLLFLILTFIKICINPSGGEKAENARTALDEERPAQVIPQQRPASTPDQGAHEHSKEDEKKVGLSQRPDNLRDFPVNYDTCFNFIRLLIQAILLSLGIGRSYIKKIQKKKEKNVFSAKILEKLLDKGKGNWYDSNGKDPLYKDRTILYEKEKLGDTGPSGLPLNIPDMHTESPKEGTSEDGFGKAMPKLLDEAQRLGDLICKLFEQETQTNRSPIVNDKSQKKVMPKLLEEAQRLGGLIYKLFEQEAQTNRSSTVNDKSQKCLEEDSNWSPMETMCKAINQAAKKLGDELLSDIENKNEEKGELWTPILIAAKNGIKEMVESILICYPMAIHDVSPEKKNAMDNNGNSALHIAAMFTDHKPWLTPGAALQMQWEVKWFEYVKKSMRSNFFPVLNSDKESSQQIFTDKHKDLVKKGGKWLNDTATACSVVSTLIATVAFATSTTLPGGNKDTGIPALEMKPAFHLFAISSLVALCSSITSTIMFLAILTSRNQEKDFARMYALPIYVATCLPVTLFAIAQLPLYVDLIWVTFSKVPQPPLEDNA</sequence>